<reference evidence="3" key="1">
    <citation type="journal article" date="2020" name="Stud. Mycol.">
        <title>101 Dothideomycetes genomes: a test case for predicting lifestyles and emergence of pathogens.</title>
        <authorList>
            <person name="Haridas S."/>
            <person name="Albert R."/>
            <person name="Binder M."/>
            <person name="Bloem J."/>
            <person name="Labutti K."/>
            <person name="Salamov A."/>
            <person name="Andreopoulos B."/>
            <person name="Baker S."/>
            <person name="Barry K."/>
            <person name="Bills G."/>
            <person name="Bluhm B."/>
            <person name="Cannon C."/>
            <person name="Castanera R."/>
            <person name="Culley D."/>
            <person name="Daum C."/>
            <person name="Ezra D."/>
            <person name="Gonzalez J."/>
            <person name="Henrissat B."/>
            <person name="Kuo A."/>
            <person name="Liang C."/>
            <person name="Lipzen A."/>
            <person name="Lutzoni F."/>
            <person name="Magnuson J."/>
            <person name="Mondo S."/>
            <person name="Nolan M."/>
            <person name="Ohm R."/>
            <person name="Pangilinan J."/>
            <person name="Park H.-J."/>
            <person name="Ramirez L."/>
            <person name="Alfaro M."/>
            <person name="Sun H."/>
            <person name="Tritt A."/>
            <person name="Yoshinaga Y."/>
            <person name="Zwiers L.-H."/>
            <person name="Turgeon B."/>
            <person name="Goodwin S."/>
            <person name="Spatafora J."/>
            <person name="Crous P."/>
            <person name="Grigoriev I."/>
        </authorList>
    </citation>
    <scope>NUCLEOTIDE SEQUENCE</scope>
    <source>
        <strain evidence="3">CBS 279.74</strain>
    </source>
</reference>
<sequence length="575" mass="63379">MMSNWLRSGWPVRYLQMCWVLQLRSLTRLTPPAQNILPTKTASLIEATCIDISEAQTTYWHGYEMLLGVFRAAEPWWHGKEAPATTGAFWEAMKPSGRQAIAFGGQTSCFRRADIFPVGTALNPSTTAAGEPFLKPPDARKVSNSSADRFQYSFSSTKSNATSDAPPRRKGIVETYTTAIKKTLRRQPVETKSKHRVITGVPSSPAVVLTIDYGGDGEFDTPEADAIPSGSRLEYADRVRLSGRLEEETNNDVRANDGYRPCCPHQSKGPRNLRRISTKKKGAITSRRLEQCPRSDLELLHRGAHCLGLGRVPAHPHGENGLVSQSENAIPPHDQRSLWVQRDPQIRSGQPFVGSEEPILPSSNTFCWKLKQELAFLIRLSDLVGLTSSPSPSVCSGIAGDEPTIPEYSGSHTGVGCDCGVRWSSTTPFLLSPPQMSNPSTFVRPSKAGEISSTGRSKDVAPFTGVNIPTTTTLIAKMVSHPRPSSPKKEKRQMARSRRSVVLPTTETCIGPELDLLRGYMDIDDNLSTNHENYIHRNGHIGHLGRYDDAMFQPQDAHLGLSLFQKLWPSSCHDT</sequence>
<accession>A0A6G1K6P7</accession>
<feature type="compositionally biased region" description="Basic residues" evidence="1">
    <location>
        <begin position="489"/>
        <end position="499"/>
    </location>
</feature>
<keyword evidence="2" id="KW-0732">Signal</keyword>
<name>A0A6G1K6P7_9PLEO</name>
<feature type="signal peptide" evidence="2">
    <location>
        <begin position="1"/>
        <end position="20"/>
    </location>
</feature>
<feature type="region of interest" description="Disordered" evidence="1">
    <location>
        <begin position="434"/>
        <end position="463"/>
    </location>
</feature>
<keyword evidence="4" id="KW-1185">Reference proteome</keyword>
<dbReference type="Proteomes" id="UP000799428">
    <property type="component" value="Unassembled WGS sequence"/>
</dbReference>
<evidence type="ECO:0000313" key="4">
    <source>
        <dbReference type="Proteomes" id="UP000799428"/>
    </source>
</evidence>
<evidence type="ECO:0000256" key="2">
    <source>
        <dbReference type="SAM" id="SignalP"/>
    </source>
</evidence>
<feature type="region of interest" description="Disordered" evidence="1">
    <location>
        <begin position="479"/>
        <end position="500"/>
    </location>
</feature>
<evidence type="ECO:0000313" key="3">
    <source>
        <dbReference type="EMBL" id="KAF2708121.1"/>
    </source>
</evidence>
<evidence type="ECO:0000256" key="1">
    <source>
        <dbReference type="SAM" id="MobiDB-lite"/>
    </source>
</evidence>
<dbReference type="EMBL" id="MU005772">
    <property type="protein sequence ID" value="KAF2708121.1"/>
    <property type="molecule type" value="Genomic_DNA"/>
</dbReference>
<dbReference type="AlphaFoldDB" id="A0A6G1K6P7"/>
<gene>
    <name evidence="3" type="ORF">K504DRAFT_456171</name>
</gene>
<protein>
    <submittedName>
        <fullName evidence="3">Uncharacterized protein</fullName>
    </submittedName>
</protein>
<proteinExistence type="predicted"/>
<feature type="compositionally biased region" description="Polar residues" evidence="1">
    <location>
        <begin position="434"/>
        <end position="443"/>
    </location>
</feature>
<feature type="chain" id="PRO_5026183236" evidence="2">
    <location>
        <begin position="21"/>
        <end position="575"/>
    </location>
</feature>
<organism evidence="3 4">
    <name type="scientific">Pleomassaria siparia CBS 279.74</name>
    <dbReference type="NCBI Taxonomy" id="1314801"/>
    <lineage>
        <taxon>Eukaryota</taxon>
        <taxon>Fungi</taxon>
        <taxon>Dikarya</taxon>
        <taxon>Ascomycota</taxon>
        <taxon>Pezizomycotina</taxon>
        <taxon>Dothideomycetes</taxon>
        <taxon>Pleosporomycetidae</taxon>
        <taxon>Pleosporales</taxon>
        <taxon>Pleomassariaceae</taxon>
        <taxon>Pleomassaria</taxon>
    </lineage>
</organism>
<feature type="region of interest" description="Disordered" evidence="1">
    <location>
        <begin position="253"/>
        <end position="272"/>
    </location>
</feature>